<dbReference type="InterPro" id="IPR035908">
    <property type="entry name" value="F0_ATP_A_sf"/>
</dbReference>
<evidence type="ECO:0000256" key="11">
    <source>
        <dbReference type="ARBA" id="ARBA00023136"/>
    </source>
</evidence>
<evidence type="ECO:0000256" key="5">
    <source>
        <dbReference type="ARBA" id="ARBA00022547"/>
    </source>
</evidence>
<keyword evidence="8" id="KW-0496">Mitochondrion</keyword>
<keyword evidence="7" id="KW-0375">Hydrogen ion transport</keyword>
<dbReference type="EnsemblMetazoa" id="AAEL028216-RA">
    <property type="protein sequence ID" value="AAEL028216-PA"/>
    <property type="gene ID" value="AAEL028216"/>
</dbReference>
<evidence type="ECO:0000256" key="4">
    <source>
        <dbReference type="ARBA" id="ARBA00022448"/>
    </source>
</evidence>
<organism evidence="13 14">
    <name type="scientific">Aedes aegypti</name>
    <name type="common">Yellowfever mosquito</name>
    <name type="synonym">Culex aegypti</name>
    <dbReference type="NCBI Taxonomy" id="7159"/>
    <lineage>
        <taxon>Eukaryota</taxon>
        <taxon>Metazoa</taxon>
        <taxon>Ecdysozoa</taxon>
        <taxon>Arthropoda</taxon>
        <taxon>Hexapoda</taxon>
        <taxon>Insecta</taxon>
        <taxon>Pterygota</taxon>
        <taxon>Neoptera</taxon>
        <taxon>Endopterygota</taxon>
        <taxon>Diptera</taxon>
        <taxon>Nematocera</taxon>
        <taxon>Culicoidea</taxon>
        <taxon>Culicidae</taxon>
        <taxon>Culicinae</taxon>
        <taxon>Aedini</taxon>
        <taxon>Aedes</taxon>
        <taxon>Stegomyia</taxon>
    </lineage>
</organism>
<evidence type="ECO:0000256" key="10">
    <source>
        <dbReference type="ARBA" id="ARBA00023065"/>
    </source>
</evidence>
<evidence type="ECO:0000256" key="2">
    <source>
        <dbReference type="ARBA" id="ARBA00004273"/>
    </source>
</evidence>
<evidence type="ECO:0000256" key="7">
    <source>
        <dbReference type="ARBA" id="ARBA00022781"/>
    </source>
</evidence>
<evidence type="ECO:0000256" key="12">
    <source>
        <dbReference type="ARBA" id="ARBA00023310"/>
    </source>
</evidence>
<keyword evidence="11" id="KW-0472">Membrane</keyword>
<dbReference type="GO" id="GO:0045259">
    <property type="term" value="C:proton-transporting ATP synthase complex"/>
    <property type="evidence" value="ECO:0007669"/>
    <property type="project" value="UniProtKB-KW"/>
</dbReference>
<dbReference type="GO" id="GO:0006754">
    <property type="term" value="P:ATP biosynthetic process"/>
    <property type="evidence" value="ECO:0007669"/>
    <property type="project" value="UniProtKB-KW"/>
</dbReference>
<dbReference type="SUPFAM" id="SSF81336">
    <property type="entry name" value="F1F0 ATP synthase subunit A"/>
    <property type="match status" value="1"/>
</dbReference>
<dbReference type="AlphaFoldDB" id="A0A6I8UA65"/>
<name>A0A6I8UA65_AEDAE</name>
<reference evidence="13 14" key="1">
    <citation type="submission" date="2017-06" db="EMBL/GenBank/DDBJ databases">
        <title>Aedes aegypti genome working group (AGWG) sequencing and assembly.</title>
        <authorList>
            <consortium name="Aedes aegypti Genome Working Group (AGWG)"/>
            <person name="Matthews B.J."/>
        </authorList>
    </citation>
    <scope>NUCLEOTIDE SEQUENCE [LARGE SCALE GENOMIC DNA]</scope>
    <source>
        <strain evidence="13 14">LVP_AGWG</strain>
    </source>
</reference>
<evidence type="ECO:0000256" key="3">
    <source>
        <dbReference type="ARBA" id="ARBA00006810"/>
    </source>
</evidence>
<keyword evidence="14" id="KW-1185">Reference proteome</keyword>
<keyword evidence="5" id="KW-0138">CF(0)</keyword>
<dbReference type="InParanoid" id="A0A6I8UA65"/>
<dbReference type="GO" id="GO:1902600">
    <property type="term" value="P:proton transmembrane transport"/>
    <property type="evidence" value="ECO:0007669"/>
    <property type="project" value="UniProtKB-KW"/>
</dbReference>
<evidence type="ECO:0000256" key="6">
    <source>
        <dbReference type="ARBA" id="ARBA00022692"/>
    </source>
</evidence>
<evidence type="ECO:0000256" key="8">
    <source>
        <dbReference type="ARBA" id="ARBA00022792"/>
    </source>
</evidence>
<evidence type="ECO:0000313" key="13">
    <source>
        <dbReference type="EnsemblMetazoa" id="AAEL028216-PA"/>
    </source>
</evidence>
<comment type="subcellular location">
    <subcellularLocation>
        <location evidence="1">Membrane</location>
        <topology evidence="1">Multi-pass membrane protein</topology>
    </subcellularLocation>
    <subcellularLocation>
        <location evidence="2">Mitochondrion inner membrane</location>
    </subcellularLocation>
</comment>
<reference evidence="13" key="2">
    <citation type="submission" date="2020-05" db="UniProtKB">
        <authorList>
            <consortium name="EnsemblMetazoa"/>
        </authorList>
    </citation>
    <scope>IDENTIFICATION</scope>
    <source>
        <strain evidence="13">LVP_AGWG</strain>
    </source>
</reference>
<evidence type="ECO:0000256" key="1">
    <source>
        <dbReference type="ARBA" id="ARBA00004141"/>
    </source>
</evidence>
<comment type="similarity">
    <text evidence="3">Belongs to the ATPase A chain family.</text>
</comment>
<dbReference type="Gene3D" id="1.20.120.220">
    <property type="entry name" value="ATP synthase, F0 complex, subunit A"/>
    <property type="match status" value="1"/>
</dbReference>
<keyword evidence="9" id="KW-1133">Transmembrane helix</keyword>
<accession>A0A6I8UA65</accession>
<evidence type="ECO:0000256" key="9">
    <source>
        <dbReference type="ARBA" id="ARBA00022989"/>
    </source>
</evidence>
<dbReference type="InterPro" id="IPR023011">
    <property type="entry name" value="ATP_synth_F0_asu_AS"/>
</dbReference>
<keyword evidence="4" id="KW-0813">Transport</keyword>
<gene>
    <name evidence="13" type="primary">110674256</name>
</gene>
<dbReference type="Proteomes" id="UP000008820">
    <property type="component" value="Chromosome 1"/>
</dbReference>
<protein>
    <submittedName>
        <fullName evidence="13">Uncharacterized protein</fullName>
    </submittedName>
</protein>
<keyword evidence="12" id="KW-0066">ATP synthesis</keyword>
<dbReference type="PROSITE" id="PS00449">
    <property type="entry name" value="ATPASE_A"/>
    <property type="match status" value="1"/>
</dbReference>
<proteinExistence type="inferred from homology"/>
<keyword evidence="8" id="KW-0999">Mitochondrion inner membrane</keyword>
<sequence>HKEFKTLSGPNGHNGRTFINYVHNIIQPGTLAVRLTANIIAGQLLITTHLRTYFLPYKDGSQYGTQRLPSSFFAPNA</sequence>
<keyword evidence="10" id="KW-0406">Ion transport</keyword>
<evidence type="ECO:0000313" key="14">
    <source>
        <dbReference type="Proteomes" id="UP000008820"/>
    </source>
</evidence>
<dbReference type="OrthoDB" id="10068504at2759"/>
<keyword evidence="6" id="KW-0812">Transmembrane</keyword>
<dbReference type="GO" id="GO:0005743">
    <property type="term" value="C:mitochondrial inner membrane"/>
    <property type="evidence" value="ECO:0007669"/>
    <property type="project" value="UniProtKB-SubCell"/>
</dbReference>